<accession>A0A6D2JBE3</accession>
<reference evidence="3" key="1">
    <citation type="submission" date="2020-01" db="EMBL/GenBank/DDBJ databases">
        <authorList>
            <person name="Mishra B."/>
        </authorList>
    </citation>
    <scope>NUCLEOTIDE SEQUENCE [LARGE SCALE GENOMIC DNA]</scope>
</reference>
<gene>
    <name evidence="3" type="ORF">MERR_LOCUS21595</name>
</gene>
<evidence type="ECO:0000313" key="4">
    <source>
        <dbReference type="Proteomes" id="UP000467841"/>
    </source>
</evidence>
<dbReference type="InterPro" id="IPR004312">
    <property type="entry name" value="ATHILA_Orf1_C"/>
</dbReference>
<protein>
    <recommendedName>
        <fullName evidence="2">Arabidopsis retrotransposon Orf1 C-terminal domain-containing protein</fullName>
    </recommendedName>
</protein>
<name>A0A6D2JBE3_9BRAS</name>
<evidence type="ECO:0000259" key="2">
    <source>
        <dbReference type="Pfam" id="PF03078"/>
    </source>
</evidence>
<evidence type="ECO:0000313" key="3">
    <source>
        <dbReference type="EMBL" id="CAA7034360.1"/>
    </source>
</evidence>
<dbReference type="Proteomes" id="UP000467841">
    <property type="component" value="Unassembled WGS sequence"/>
</dbReference>
<feature type="domain" description="Arabidopsis retrotransposon Orf1 C-terminal" evidence="2">
    <location>
        <begin position="1"/>
        <end position="89"/>
    </location>
</feature>
<comment type="caution">
    <text evidence="3">The sequence shown here is derived from an EMBL/GenBank/DDBJ whole genome shotgun (WGS) entry which is preliminary data.</text>
</comment>
<dbReference type="Pfam" id="PF03078">
    <property type="entry name" value="ATHILA"/>
    <property type="match status" value="1"/>
</dbReference>
<proteinExistence type="predicted"/>
<organism evidence="3 4">
    <name type="scientific">Microthlaspi erraticum</name>
    <dbReference type="NCBI Taxonomy" id="1685480"/>
    <lineage>
        <taxon>Eukaryota</taxon>
        <taxon>Viridiplantae</taxon>
        <taxon>Streptophyta</taxon>
        <taxon>Embryophyta</taxon>
        <taxon>Tracheophyta</taxon>
        <taxon>Spermatophyta</taxon>
        <taxon>Magnoliopsida</taxon>
        <taxon>eudicotyledons</taxon>
        <taxon>Gunneridae</taxon>
        <taxon>Pentapetalae</taxon>
        <taxon>rosids</taxon>
        <taxon>malvids</taxon>
        <taxon>Brassicales</taxon>
        <taxon>Brassicaceae</taxon>
        <taxon>Coluteocarpeae</taxon>
        <taxon>Microthlaspi</taxon>
    </lineage>
</organism>
<dbReference type="EMBL" id="CACVBM020001145">
    <property type="protein sequence ID" value="CAA7034360.1"/>
    <property type="molecule type" value="Genomic_DNA"/>
</dbReference>
<dbReference type="AlphaFoldDB" id="A0A6D2JBE3"/>
<feature type="compositionally biased region" description="Acidic residues" evidence="1">
    <location>
        <begin position="80"/>
        <end position="93"/>
    </location>
</feature>
<keyword evidence="4" id="KW-1185">Reference proteome</keyword>
<feature type="region of interest" description="Disordered" evidence="1">
    <location>
        <begin position="58"/>
        <end position="93"/>
    </location>
</feature>
<evidence type="ECO:0000256" key="1">
    <source>
        <dbReference type="SAM" id="MobiDB-lite"/>
    </source>
</evidence>
<sequence>MDIKYLRKTTYLRGQPISGHHNYQFAYRQFEYGLASFFLPNKPLTYLIARENVDFDPPIESILQQGQEEDEYGHPRAAEPDEESSGDDEVPEE</sequence>